<feature type="repeat" description="Hemopexin" evidence="1">
    <location>
        <begin position="672"/>
        <end position="724"/>
    </location>
</feature>
<evidence type="ECO:0000256" key="2">
    <source>
        <dbReference type="SAM" id="MobiDB-lite"/>
    </source>
</evidence>
<dbReference type="Gene3D" id="2.110.10.10">
    <property type="entry name" value="Hemopexin-like domain"/>
    <property type="match status" value="1"/>
</dbReference>
<evidence type="ECO:0000313" key="5">
    <source>
        <dbReference type="Proteomes" id="UP001303160"/>
    </source>
</evidence>
<dbReference type="InterPro" id="IPR018487">
    <property type="entry name" value="Hemopexin-like_repeat"/>
</dbReference>
<evidence type="ECO:0000256" key="1">
    <source>
        <dbReference type="PROSITE-ProRule" id="PRU01011"/>
    </source>
</evidence>
<protein>
    <recommendedName>
        <fullName evidence="3">MACPF-like domain-containing protein</fullName>
    </recommendedName>
</protein>
<proteinExistence type="predicted"/>
<evidence type="ECO:0000313" key="4">
    <source>
        <dbReference type="EMBL" id="KAK4198939.1"/>
    </source>
</evidence>
<comment type="caution">
    <text evidence="4">The sequence shown here is derived from an EMBL/GenBank/DDBJ whole genome shotgun (WGS) entry which is preliminary data.</text>
</comment>
<feature type="region of interest" description="Disordered" evidence="2">
    <location>
        <begin position="1"/>
        <end position="24"/>
    </location>
</feature>
<dbReference type="PROSITE" id="PS51642">
    <property type="entry name" value="HEMOPEXIN_2"/>
    <property type="match status" value="4"/>
</dbReference>
<name>A0AAN7ATV3_9PEZI</name>
<reference evidence="4" key="1">
    <citation type="journal article" date="2023" name="Mol. Phylogenet. Evol.">
        <title>Genome-scale phylogeny and comparative genomics of the fungal order Sordariales.</title>
        <authorList>
            <person name="Hensen N."/>
            <person name="Bonometti L."/>
            <person name="Westerberg I."/>
            <person name="Brannstrom I.O."/>
            <person name="Guillou S."/>
            <person name="Cros-Aarteil S."/>
            <person name="Calhoun S."/>
            <person name="Haridas S."/>
            <person name="Kuo A."/>
            <person name="Mondo S."/>
            <person name="Pangilinan J."/>
            <person name="Riley R."/>
            <person name="LaButti K."/>
            <person name="Andreopoulos B."/>
            <person name="Lipzen A."/>
            <person name="Chen C."/>
            <person name="Yan M."/>
            <person name="Daum C."/>
            <person name="Ng V."/>
            <person name="Clum A."/>
            <person name="Steindorff A."/>
            <person name="Ohm R.A."/>
            <person name="Martin F."/>
            <person name="Silar P."/>
            <person name="Natvig D.O."/>
            <person name="Lalanne C."/>
            <person name="Gautier V."/>
            <person name="Ament-Velasquez S.L."/>
            <person name="Kruys A."/>
            <person name="Hutchinson M.I."/>
            <person name="Powell A.J."/>
            <person name="Barry K."/>
            <person name="Miller A.N."/>
            <person name="Grigoriev I.V."/>
            <person name="Debuchy R."/>
            <person name="Gladieux P."/>
            <person name="Hiltunen Thoren M."/>
            <person name="Johannesson H."/>
        </authorList>
    </citation>
    <scope>NUCLEOTIDE SEQUENCE</scope>
    <source>
        <strain evidence="4">CBS 315.58</strain>
    </source>
</reference>
<dbReference type="Proteomes" id="UP001303160">
    <property type="component" value="Unassembled WGS sequence"/>
</dbReference>
<sequence>MANEERDPVPGAVADQTPELSPPPDDVAKILNNTGQPILVRFKVKNSSKYGSADRTTLAKLAKAGNLSDLTLKSMRPFVHNLGPKDRFCLEDEMTFVDDNITLETYVKCIKTYNDRMILLTVYLLRDKNRPTEDELQKAAPPKISLDIPDRSESDVTLNKVGDLSGRHKFGSLSTEDYAVTASADEIIHPADMTAAQWGVVMRSNSLLHGFYVDPSRGMFHRAPQAAFQLRKKGADAIPQFHVHDDSSVTVVEITSAEQRSAVENSFKTGDVQASGQVTTPGRRRLAGVSVGAGFDSSSGKGSQQENNVSILRVSYNFPRVALFLDAESLTFTDEYRKMLEEIHEKTGTKQDRLIERFEYLFGHIFPTVAKLGGCLYSERHSTCVSGANTEQKKDNMKIAAGASFSTPYGSGSASASYSAGSNSATESTSAQQFQSLTWQARGGDTLLCSNPMAWVPTVQNRYNWRVIESSHPESMETLFHRINEVDALPLVFPTTIRPRPVPAARSCFNHPTFQESYFFSGARYARIKAVPSPQNDCVTFGPARLVDDWPSLVKVGFDSVDAILPVPGYENQIYVFSGLWYAMITVSPEDNTVVYGPAKIADRWPSLAKAGFDRVDACMPVPGEGRENLAYFFRGENYIKVKVEPGTLHEEVEFGPAKIADHWPTLVKAKFDVVDAILPVPGHDGLAYYFRGNRYARIKIMLDTLKDEIEYGPANIATDWPLLSWDW</sequence>
<dbReference type="AlphaFoldDB" id="A0AAN7ATV3"/>
<dbReference type="InterPro" id="IPR036375">
    <property type="entry name" value="Hemopexin-like_dom_sf"/>
</dbReference>
<organism evidence="4 5">
    <name type="scientific">Triangularia verruculosa</name>
    <dbReference type="NCBI Taxonomy" id="2587418"/>
    <lineage>
        <taxon>Eukaryota</taxon>
        <taxon>Fungi</taxon>
        <taxon>Dikarya</taxon>
        <taxon>Ascomycota</taxon>
        <taxon>Pezizomycotina</taxon>
        <taxon>Sordariomycetes</taxon>
        <taxon>Sordariomycetidae</taxon>
        <taxon>Sordariales</taxon>
        <taxon>Podosporaceae</taxon>
        <taxon>Triangularia</taxon>
    </lineage>
</organism>
<accession>A0AAN7ATV3</accession>
<gene>
    <name evidence="4" type="ORF">QBC40DRAFT_330282</name>
</gene>
<keyword evidence="5" id="KW-1185">Reference proteome</keyword>
<feature type="domain" description="MACPF-like" evidence="3">
    <location>
        <begin position="315"/>
        <end position="472"/>
    </location>
</feature>
<dbReference type="Pfam" id="PF22693">
    <property type="entry name" value="MACPF_1"/>
    <property type="match status" value="1"/>
</dbReference>
<feature type="repeat" description="Hemopexin" evidence="1">
    <location>
        <begin position="499"/>
        <end position="553"/>
    </location>
</feature>
<dbReference type="InterPro" id="IPR054586">
    <property type="entry name" value="MACPF_1_fungal"/>
</dbReference>
<evidence type="ECO:0000259" key="3">
    <source>
        <dbReference type="Pfam" id="PF22693"/>
    </source>
</evidence>
<feature type="repeat" description="Hemopexin" evidence="1">
    <location>
        <begin position="613"/>
        <end position="667"/>
    </location>
</feature>
<feature type="repeat" description="Hemopexin" evidence="1">
    <location>
        <begin position="558"/>
        <end position="608"/>
    </location>
</feature>
<reference evidence="4" key="2">
    <citation type="submission" date="2023-05" db="EMBL/GenBank/DDBJ databases">
        <authorList>
            <consortium name="Lawrence Berkeley National Laboratory"/>
            <person name="Steindorff A."/>
            <person name="Hensen N."/>
            <person name="Bonometti L."/>
            <person name="Westerberg I."/>
            <person name="Brannstrom I.O."/>
            <person name="Guillou S."/>
            <person name="Cros-Aarteil S."/>
            <person name="Calhoun S."/>
            <person name="Haridas S."/>
            <person name="Kuo A."/>
            <person name="Mondo S."/>
            <person name="Pangilinan J."/>
            <person name="Riley R."/>
            <person name="Labutti K."/>
            <person name="Andreopoulos B."/>
            <person name="Lipzen A."/>
            <person name="Chen C."/>
            <person name="Yanf M."/>
            <person name="Daum C."/>
            <person name="Ng V."/>
            <person name="Clum A."/>
            <person name="Ohm R."/>
            <person name="Martin F."/>
            <person name="Silar P."/>
            <person name="Natvig D."/>
            <person name="Lalanne C."/>
            <person name="Gautier V."/>
            <person name="Ament-Velasquez S.L."/>
            <person name="Kruys A."/>
            <person name="Hutchinson M.I."/>
            <person name="Powell A.J."/>
            <person name="Barry K."/>
            <person name="Miller A.N."/>
            <person name="Grigoriev I.V."/>
            <person name="Debuchy R."/>
            <person name="Gladieux P."/>
            <person name="Thoren M.H."/>
            <person name="Johannesson H."/>
        </authorList>
    </citation>
    <scope>NUCLEOTIDE SEQUENCE</scope>
    <source>
        <strain evidence="4">CBS 315.58</strain>
    </source>
</reference>
<dbReference type="SUPFAM" id="SSF50923">
    <property type="entry name" value="Hemopexin-like domain"/>
    <property type="match status" value="1"/>
</dbReference>
<dbReference type="EMBL" id="MU863939">
    <property type="protein sequence ID" value="KAK4198939.1"/>
    <property type="molecule type" value="Genomic_DNA"/>
</dbReference>